<organism evidence="5 6">
    <name type="scientific">Iphiclides podalirius</name>
    <name type="common">scarce swallowtail</name>
    <dbReference type="NCBI Taxonomy" id="110791"/>
    <lineage>
        <taxon>Eukaryota</taxon>
        <taxon>Metazoa</taxon>
        <taxon>Ecdysozoa</taxon>
        <taxon>Arthropoda</taxon>
        <taxon>Hexapoda</taxon>
        <taxon>Insecta</taxon>
        <taxon>Pterygota</taxon>
        <taxon>Neoptera</taxon>
        <taxon>Endopterygota</taxon>
        <taxon>Lepidoptera</taxon>
        <taxon>Glossata</taxon>
        <taxon>Ditrysia</taxon>
        <taxon>Papilionoidea</taxon>
        <taxon>Papilionidae</taxon>
        <taxon>Papilioninae</taxon>
        <taxon>Iphiclides</taxon>
    </lineage>
</organism>
<evidence type="ECO:0000259" key="4">
    <source>
        <dbReference type="Pfam" id="PF00112"/>
    </source>
</evidence>
<gene>
    <name evidence="5" type="ORF">IPOD504_LOCUS2835</name>
</gene>
<dbReference type="Gene3D" id="3.90.70.10">
    <property type="entry name" value="Cysteine proteinases"/>
    <property type="match status" value="1"/>
</dbReference>
<name>A0ABN8I129_9NEOP</name>
<keyword evidence="3" id="KW-0788">Thiol protease</keyword>
<evidence type="ECO:0000313" key="5">
    <source>
        <dbReference type="EMBL" id="CAH2040834.1"/>
    </source>
</evidence>
<protein>
    <recommendedName>
        <fullName evidence="4">Peptidase C1A papain C-terminal domain-containing protein</fullName>
    </recommendedName>
</protein>
<feature type="domain" description="Peptidase C1A papain C-terminal" evidence="4">
    <location>
        <begin position="19"/>
        <end position="42"/>
    </location>
</feature>
<dbReference type="InterPro" id="IPR038765">
    <property type="entry name" value="Papain-like_cys_pep_sf"/>
</dbReference>
<keyword evidence="2" id="KW-0378">Hydrolase</keyword>
<evidence type="ECO:0000256" key="1">
    <source>
        <dbReference type="ARBA" id="ARBA00022670"/>
    </source>
</evidence>
<dbReference type="EMBL" id="OW152824">
    <property type="protein sequence ID" value="CAH2040834.1"/>
    <property type="molecule type" value="Genomic_DNA"/>
</dbReference>
<keyword evidence="1" id="KW-0645">Protease</keyword>
<feature type="non-terminal residue" evidence="5">
    <location>
        <position position="1"/>
    </location>
</feature>
<dbReference type="Proteomes" id="UP000837857">
    <property type="component" value="Chromosome 12"/>
</dbReference>
<keyword evidence="6" id="KW-1185">Reference proteome</keyword>
<dbReference type="Pfam" id="PF00112">
    <property type="entry name" value="Peptidase_C1"/>
    <property type="match status" value="1"/>
</dbReference>
<evidence type="ECO:0000256" key="3">
    <source>
        <dbReference type="ARBA" id="ARBA00022807"/>
    </source>
</evidence>
<dbReference type="InterPro" id="IPR009003">
    <property type="entry name" value="Peptidase_S1_PA"/>
</dbReference>
<evidence type="ECO:0000256" key="2">
    <source>
        <dbReference type="ARBA" id="ARBA00022801"/>
    </source>
</evidence>
<dbReference type="SUPFAM" id="SSF54001">
    <property type="entry name" value="Cysteine proteinases"/>
    <property type="match status" value="1"/>
</dbReference>
<dbReference type="SUPFAM" id="SSF50494">
    <property type="entry name" value="Trypsin-like serine proteases"/>
    <property type="match status" value="1"/>
</dbReference>
<sequence>MNIADNRVVAAVRIEPIKDGKVSPVKNQRNCGACWAFSVVGARPPGLNYTWVEDDSSFDCVTPIAYWSEPYNVGVFIGKNLVATSENPLETNFRRPDYLQIYVPDGSHDKSKEYYVAHNLGDIWGKSYFWVYWGSRRYADNPVHDVMFLHINIDVAPTVSASGRRPYYLPVAKKYEIEEPSGWKTAAFALVDKSHVNSSTRLVPVYYDEPVLVDCEEWFPRFWGYFICIMNLDNYPVIQSGAPLIQNNRLFGIASFSMRKGKESIYAFTDLRPYNDIIAGVFKMIQ</sequence>
<accession>A0ABN8I129</accession>
<reference evidence="5" key="1">
    <citation type="submission" date="2022-03" db="EMBL/GenBank/DDBJ databases">
        <authorList>
            <person name="Martin H S."/>
        </authorList>
    </citation>
    <scope>NUCLEOTIDE SEQUENCE</scope>
</reference>
<dbReference type="PROSITE" id="PS00139">
    <property type="entry name" value="THIOL_PROTEASE_CYS"/>
    <property type="match status" value="1"/>
</dbReference>
<evidence type="ECO:0000313" key="6">
    <source>
        <dbReference type="Proteomes" id="UP000837857"/>
    </source>
</evidence>
<dbReference type="InterPro" id="IPR000169">
    <property type="entry name" value="Pept_cys_AS"/>
</dbReference>
<proteinExistence type="predicted"/>
<dbReference type="InterPro" id="IPR000668">
    <property type="entry name" value="Peptidase_C1A_C"/>
</dbReference>